<evidence type="ECO:0000313" key="3">
    <source>
        <dbReference type="EMBL" id="RVT90137.1"/>
    </source>
</evidence>
<evidence type="ECO:0000256" key="1">
    <source>
        <dbReference type="SAM" id="MobiDB-lite"/>
    </source>
</evidence>
<accession>A0A437LXP1</accession>
<feature type="compositionally biased region" description="Basic and acidic residues" evidence="1">
    <location>
        <begin position="50"/>
        <end position="62"/>
    </location>
</feature>
<keyword evidence="4" id="KW-1185">Reference proteome</keyword>
<protein>
    <submittedName>
        <fullName evidence="3">Uncharacterized protein</fullName>
    </submittedName>
</protein>
<dbReference type="Proteomes" id="UP000282971">
    <property type="component" value="Unassembled WGS sequence"/>
</dbReference>
<gene>
    <name evidence="3" type="ORF">EOD43_17670</name>
</gene>
<keyword evidence="2" id="KW-0812">Transmembrane</keyword>
<evidence type="ECO:0000313" key="4">
    <source>
        <dbReference type="Proteomes" id="UP000282971"/>
    </source>
</evidence>
<feature type="region of interest" description="Disordered" evidence="1">
    <location>
        <begin position="39"/>
        <end position="75"/>
    </location>
</feature>
<name>A0A437LXP1_9SPHN</name>
<feature type="transmembrane region" description="Helical" evidence="2">
    <location>
        <begin position="12"/>
        <end position="32"/>
    </location>
</feature>
<keyword evidence="2" id="KW-1133">Transmembrane helix</keyword>
<organism evidence="3 4">
    <name type="scientific">Sphingomonas crocodyli</name>
    <dbReference type="NCBI Taxonomy" id="1979270"/>
    <lineage>
        <taxon>Bacteria</taxon>
        <taxon>Pseudomonadati</taxon>
        <taxon>Pseudomonadota</taxon>
        <taxon>Alphaproteobacteria</taxon>
        <taxon>Sphingomonadales</taxon>
        <taxon>Sphingomonadaceae</taxon>
        <taxon>Sphingomonas</taxon>
    </lineage>
</organism>
<dbReference type="EMBL" id="SACN01000003">
    <property type="protein sequence ID" value="RVT90137.1"/>
    <property type="molecule type" value="Genomic_DNA"/>
</dbReference>
<keyword evidence="2" id="KW-0472">Membrane</keyword>
<proteinExistence type="predicted"/>
<evidence type="ECO:0000256" key="2">
    <source>
        <dbReference type="SAM" id="Phobius"/>
    </source>
</evidence>
<comment type="caution">
    <text evidence="3">The sequence shown here is derived from an EMBL/GenBank/DDBJ whole genome shotgun (WGS) entry which is preliminary data.</text>
</comment>
<dbReference type="AlphaFoldDB" id="A0A437LXP1"/>
<reference evidence="3 4" key="1">
    <citation type="submission" date="2019-01" db="EMBL/GenBank/DDBJ databases">
        <authorList>
            <person name="Chen W.-M."/>
        </authorList>
    </citation>
    <scope>NUCLEOTIDE SEQUENCE [LARGE SCALE GENOMIC DNA]</scope>
    <source>
        <strain evidence="3 4">CCP-7</strain>
    </source>
</reference>
<sequence length="75" mass="7804">MLLEVTANASWIVGAVILIGVGGFIAVLTAILHPPAGPSTYESGRWSPVMHDEDASIEDGREQTTGPRSSAKAAE</sequence>
<dbReference type="RefSeq" id="WP_127745387.1">
    <property type="nucleotide sequence ID" value="NZ_SACN01000003.1"/>
</dbReference>